<keyword evidence="2" id="KW-1185">Reference proteome</keyword>
<proteinExistence type="predicted"/>
<gene>
    <name evidence="1" type="ORF">ACFP3R_37575</name>
</gene>
<dbReference type="EMBL" id="JBHSQO010000112">
    <property type="protein sequence ID" value="MFC6095001.1"/>
    <property type="molecule type" value="Genomic_DNA"/>
</dbReference>
<name>A0ABW1PHA9_9PSEU</name>
<evidence type="ECO:0000313" key="1">
    <source>
        <dbReference type="EMBL" id="MFC6095001.1"/>
    </source>
</evidence>
<organism evidence="1 2">
    <name type="scientific">Saccharothrix lopnurensis</name>
    <dbReference type="NCBI Taxonomy" id="1670621"/>
    <lineage>
        <taxon>Bacteria</taxon>
        <taxon>Bacillati</taxon>
        <taxon>Actinomycetota</taxon>
        <taxon>Actinomycetes</taxon>
        <taxon>Pseudonocardiales</taxon>
        <taxon>Pseudonocardiaceae</taxon>
        <taxon>Saccharothrix</taxon>
    </lineage>
</organism>
<reference evidence="2" key="1">
    <citation type="journal article" date="2019" name="Int. J. Syst. Evol. Microbiol.">
        <title>The Global Catalogue of Microorganisms (GCM) 10K type strain sequencing project: providing services to taxonomists for standard genome sequencing and annotation.</title>
        <authorList>
            <consortium name="The Broad Institute Genomics Platform"/>
            <consortium name="The Broad Institute Genome Sequencing Center for Infectious Disease"/>
            <person name="Wu L."/>
            <person name="Ma J."/>
        </authorList>
    </citation>
    <scope>NUCLEOTIDE SEQUENCE [LARGE SCALE GENOMIC DNA]</scope>
    <source>
        <strain evidence="2">CGMCC 4.7246</strain>
    </source>
</reference>
<evidence type="ECO:0000313" key="2">
    <source>
        <dbReference type="Proteomes" id="UP001596220"/>
    </source>
</evidence>
<accession>A0ABW1PHA9</accession>
<protein>
    <submittedName>
        <fullName evidence="1">Uncharacterized protein</fullName>
    </submittedName>
</protein>
<comment type="caution">
    <text evidence="1">The sequence shown here is derived from an EMBL/GenBank/DDBJ whole genome shotgun (WGS) entry which is preliminary data.</text>
</comment>
<dbReference type="RefSeq" id="WP_380643812.1">
    <property type="nucleotide sequence ID" value="NZ_JBHSQO010000112.1"/>
</dbReference>
<dbReference type="Proteomes" id="UP001596220">
    <property type="component" value="Unassembled WGS sequence"/>
</dbReference>
<sequence length="58" mass="6319">MAVLVRLHCDYGVSANLTGELAEEFAAFGWCTAGEYTDVTPLPSSWFLIKELWSPGPA</sequence>